<sequence length="200" mass="22959">MASTDQDVSMKIDEECADTDFMEINSSSPCKAGLLSGHNGFSNGAVVHYIDLDKKYRDEVRWQLYKSADSDIKHLVETAPPLPYKNNNKKNKQTNKQNKKKMQLYGSLPTISQTIRERKALMRTTVGNAKMRLPAMYFCRPQSTATTVLPRCPVKKTNSIYKLCEDANCLSDTPEMMAYRTMWRERLVRTVKPTRPNQLR</sequence>
<proteinExistence type="predicted"/>
<dbReference type="Proteomes" id="UP000762676">
    <property type="component" value="Unassembled WGS sequence"/>
</dbReference>
<organism evidence="2 3">
    <name type="scientific">Elysia marginata</name>
    <dbReference type="NCBI Taxonomy" id="1093978"/>
    <lineage>
        <taxon>Eukaryota</taxon>
        <taxon>Metazoa</taxon>
        <taxon>Spiralia</taxon>
        <taxon>Lophotrochozoa</taxon>
        <taxon>Mollusca</taxon>
        <taxon>Gastropoda</taxon>
        <taxon>Heterobranchia</taxon>
        <taxon>Euthyneura</taxon>
        <taxon>Panpulmonata</taxon>
        <taxon>Sacoglossa</taxon>
        <taxon>Placobranchoidea</taxon>
        <taxon>Plakobranchidae</taxon>
        <taxon>Elysia</taxon>
    </lineage>
</organism>
<comment type="caution">
    <text evidence="2">The sequence shown here is derived from an EMBL/GenBank/DDBJ whole genome shotgun (WGS) entry which is preliminary data.</text>
</comment>
<evidence type="ECO:0000256" key="1">
    <source>
        <dbReference type="SAM" id="MobiDB-lite"/>
    </source>
</evidence>
<dbReference type="EMBL" id="BMAT01000923">
    <property type="protein sequence ID" value="GFR76095.1"/>
    <property type="molecule type" value="Genomic_DNA"/>
</dbReference>
<feature type="region of interest" description="Disordered" evidence="1">
    <location>
        <begin position="79"/>
        <end position="100"/>
    </location>
</feature>
<feature type="compositionally biased region" description="Basic residues" evidence="1">
    <location>
        <begin position="87"/>
        <end position="100"/>
    </location>
</feature>
<evidence type="ECO:0000313" key="2">
    <source>
        <dbReference type="EMBL" id="GFR76095.1"/>
    </source>
</evidence>
<dbReference type="AlphaFoldDB" id="A0AAV4FTJ5"/>
<protein>
    <submittedName>
        <fullName evidence="2">Uncharacterized protein</fullName>
    </submittedName>
</protein>
<name>A0AAV4FTJ5_9GAST</name>
<evidence type="ECO:0000313" key="3">
    <source>
        <dbReference type="Proteomes" id="UP000762676"/>
    </source>
</evidence>
<reference evidence="2 3" key="1">
    <citation type="journal article" date="2021" name="Elife">
        <title>Chloroplast acquisition without the gene transfer in kleptoplastic sea slugs, Plakobranchus ocellatus.</title>
        <authorList>
            <person name="Maeda T."/>
            <person name="Takahashi S."/>
            <person name="Yoshida T."/>
            <person name="Shimamura S."/>
            <person name="Takaki Y."/>
            <person name="Nagai Y."/>
            <person name="Toyoda A."/>
            <person name="Suzuki Y."/>
            <person name="Arimoto A."/>
            <person name="Ishii H."/>
            <person name="Satoh N."/>
            <person name="Nishiyama T."/>
            <person name="Hasebe M."/>
            <person name="Maruyama T."/>
            <person name="Minagawa J."/>
            <person name="Obokata J."/>
            <person name="Shigenobu S."/>
        </authorList>
    </citation>
    <scope>NUCLEOTIDE SEQUENCE [LARGE SCALE GENOMIC DNA]</scope>
</reference>
<gene>
    <name evidence="2" type="ORF">ElyMa_000472700</name>
</gene>
<keyword evidence="3" id="KW-1185">Reference proteome</keyword>
<accession>A0AAV4FTJ5</accession>